<evidence type="ECO:0000256" key="1">
    <source>
        <dbReference type="ARBA" id="ARBA00000085"/>
    </source>
</evidence>
<dbReference type="EMBL" id="FMWO01000069">
    <property type="protein sequence ID" value="SCZ86528.1"/>
    <property type="molecule type" value="Genomic_DNA"/>
</dbReference>
<protein>
    <recommendedName>
        <fullName evidence="3">histidine kinase</fullName>
        <ecNumber evidence="3">2.7.13.3</ecNumber>
    </recommendedName>
</protein>
<dbReference type="CDD" id="cd00082">
    <property type="entry name" value="HisKA"/>
    <property type="match status" value="1"/>
</dbReference>
<dbReference type="GO" id="GO:0000155">
    <property type="term" value="F:phosphorelay sensor kinase activity"/>
    <property type="evidence" value="ECO:0007669"/>
    <property type="project" value="InterPro"/>
</dbReference>
<gene>
    <name evidence="11" type="ORF">NSMM_60010</name>
</gene>
<dbReference type="SMART" id="SM00388">
    <property type="entry name" value="HisKA"/>
    <property type="match status" value="1"/>
</dbReference>
<dbReference type="PROSITE" id="PS50109">
    <property type="entry name" value="HIS_KIN"/>
    <property type="match status" value="1"/>
</dbReference>
<dbReference type="PANTHER" id="PTHR44936:SF10">
    <property type="entry name" value="SENSOR PROTEIN RSTB"/>
    <property type="match status" value="1"/>
</dbReference>
<dbReference type="InterPro" id="IPR036097">
    <property type="entry name" value="HisK_dim/P_sf"/>
</dbReference>
<organism evidence="11 12">
    <name type="scientific">Nitrosomonas mobilis</name>
    <dbReference type="NCBI Taxonomy" id="51642"/>
    <lineage>
        <taxon>Bacteria</taxon>
        <taxon>Pseudomonadati</taxon>
        <taxon>Pseudomonadota</taxon>
        <taxon>Betaproteobacteria</taxon>
        <taxon>Nitrosomonadales</taxon>
        <taxon>Nitrosomonadaceae</taxon>
        <taxon>Nitrosomonas</taxon>
    </lineage>
</organism>
<feature type="domain" description="Histidine kinase" evidence="10">
    <location>
        <begin position="245"/>
        <end position="452"/>
    </location>
</feature>
<evidence type="ECO:0000256" key="2">
    <source>
        <dbReference type="ARBA" id="ARBA00004651"/>
    </source>
</evidence>
<dbReference type="Pfam" id="PF02518">
    <property type="entry name" value="HATPase_c"/>
    <property type="match status" value="1"/>
</dbReference>
<keyword evidence="4" id="KW-1003">Cell membrane</keyword>
<dbReference type="InterPro" id="IPR050980">
    <property type="entry name" value="2C_sensor_his_kinase"/>
</dbReference>
<dbReference type="Pfam" id="PF25323">
    <property type="entry name" value="6TM_PilS"/>
    <property type="match status" value="1"/>
</dbReference>
<evidence type="ECO:0000256" key="8">
    <source>
        <dbReference type="ARBA" id="ARBA00022777"/>
    </source>
</evidence>
<evidence type="ECO:0000259" key="10">
    <source>
        <dbReference type="PROSITE" id="PS50109"/>
    </source>
</evidence>
<dbReference type="EC" id="2.7.13.3" evidence="3"/>
<proteinExistence type="predicted"/>
<dbReference type="PRINTS" id="PR00344">
    <property type="entry name" value="BCTRLSENSOR"/>
</dbReference>
<dbReference type="InterPro" id="IPR004358">
    <property type="entry name" value="Sig_transdc_His_kin-like_C"/>
</dbReference>
<reference evidence="11 12" key="1">
    <citation type="submission" date="2016-10" db="EMBL/GenBank/DDBJ databases">
        <authorList>
            <person name="de Groot N.N."/>
        </authorList>
    </citation>
    <scope>NUCLEOTIDE SEQUENCE [LARGE SCALE GENOMIC DNA]</scope>
    <source>
        <strain evidence="11">1</strain>
    </source>
</reference>
<dbReference type="InterPro" id="IPR036890">
    <property type="entry name" value="HATPase_C_sf"/>
</dbReference>
<keyword evidence="5" id="KW-0597">Phosphoprotein</keyword>
<keyword evidence="8" id="KW-0418">Kinase</keyword>
<name>A0A1G5SHC7_9PROT</name>
<dbReference type="GO" id="GO:0005886">
    <property type="term" value="C:plasma membrane"/>
    <property type="evidence" value="ECO:0007669"/>
    <property type="project" value="UniProtKB-SubCell"/>
</dbReference>
<dbReference type="Pfam" id="PF00512">
    <property type="entry name" value="HisKA"/>
    <property type="match status" value="1"/>
</dbReference>
<dbReference type="Proteomes" id="UP000198729">
    <property type="component" value="Unassembled WGS sequence"/>
</dbReference>
<dbReference type="InterPro" id="IPR003661">
    <property type="entry name" value="HisK_dim/P_dom"/>
</dbReference>
<dbReference type="PANTHER" id="PTHR44936">
    <property type="entry name" value="SENSOR PROTEIN CREC"/>
    <property type="match status" value="1"/>
</dbReference>
<evidence type="ECO:0000313" key="12">
    <source>
        <dbReference type="Proteomes" id="UP000198729"/>
    </source>
</evidence>
<evidence type="ECO:0000256" key="9">
    <source>
        <dbReference type="ARBA" id="ARBA00022840"/>
    </source>
</evidence>
<accession>A0A1G5SHC7</accession>
<comment type="catalytic activity">
    <reaction evidence="1">
        <text>ATP + protein L-histidine = ADP + protein N-phospho-L-histidine.</text>
        <dbReference type="EC" id="2.7.13.3"/>
    </reaction>
</comment>
<keyword evidence="12" id="KW-1185">Reference proteome</keyword>
<evidence type="ECO:0000256" key="6">
    <source>
        <dbReference type="ARBA" id="ARBA00022679"/>
    </source>
</evidence>
<dbReference type="AlphaFoldDB" id="A0A1G5SHC7"/>
<dbReference type="SUPFAM" id="SSF47384">
    <property type="entry name" value="Homodimeric domain of signal transducing histidine kinase"/>
    <property type="match status" value="1"/>
</dbReference>
<dbReference type="STRING" id="51642.NSMM_60010"/>
<dbReference type="SUPFAM" id="SSF55874">
    <property type="entry name" value="ATPase domain of HSP90 chaperone/DNA topoisomerase II/histidine kinase"/>
    <property type="match status" value="1"/>
</dbReference>
<dbReference type="Gene3D" id="1.10.287.130">
    <property type="match status" value="1"/>
</dbReference>
<dbReference type="Gene3D" id="3.30.565.10">
    <property type="entry name" value="Histidine kinase-like ATPase, C-terminal domain"/>
    <property type="match status" value="1"/>
</dbReference>
<keyword evidence="4" id="KW-0472">Membrane</keyword>
<keyword evidence="9" id="KW-0067">ATP-binding</keyword>
<keyword evidence="6" id="KW-0808">Transferase</keyword>
<dbReference type="SMART" id="SM00387">
    <property type="entry name" value="HATPase_c"/>
    <property type="match status" value="1"/>
</dbReference>
<keyword evidence="7" id="KW-0547">Nucleotide-binding</keyword>
<evidence type="ECO:0000256" key="7">
    <source>
        <dbReference type="ARBA" id="ARBA00022741"/>
    </source>
</evidence>
<dbReference type="GO" id="GO:0005524">
    <property type="term" value="F:ATP binding"/>
    <property type="evidence" value="ECO:0007669"/>
    <property type="project" value="UniProtKB-KW"/>
</dbReference>
<sequence>MVFTVILRYRNAHNQFIPLPFVRLINLMGILSTLHQTPLSNNLYRLFLLRNIAISAQIIIFSLVYHLIELDLPWQNIIITISILLVINFLTLVRLRYHWPATNPEFFFQLLIDISALTVLLYFSGGSTNPFVSLYLIPLIIAATVLPWHYTWIMAAASITCYTLLLFYYIPLPHNHTDDHSRHMFEFNLHVAGMWLTFVLSTLLITGFIAKMSTSIRDRDKELARSREQSLQNEQIVALGTLAAGAAHELGTPLSTMAIIAHELKQDYPDDSEFQHNMQILRDQIELCKQTLTQLLANAGQARAEEGNGEPVDLFLKKVIDKWQLIRPSVKFTYQCKGVQPAPLIMNNQLLSQSILNLLNNAADASVDQININSNWDHDLLHLEILDDGEGLNAEAMERAGEAFFTSKGPGKGFGIGLFLANTNIERFGGSVRLFNRSEGGACTHVTLPIMQSGHPPIPS</sequence>
<dbReference type="InterPro" id="IPR003594">
    <property type="entry name" value="HATPase_dom"/>
</dbReference>
<evidence type="ECO:0000256" key="5">
    <source>
        <dbReference type="ARBA" id="ARBA00022553"/>
    </source>
</evidence>
<comment type="subcellular location">
    <subcellularLocation>
        <location evidence="2">Cell membrane</location>
        <topology evidence="2">Multi-pass membrane protein</topology>
    </subcellularLocation>
</comment>
<evidence type="ECO:0000313" key="11">
    <source>
        <dbReference type="EMBL" id="SCZ86528.1"/>
    </source>
</evidence>
<evidence type="ECO:0000256" key="4">
    <source>
        <dbReference type="ARBA" id="ARBA00022475"/>
    </source>
</evidence>
<evidence type="ECO:0000256" key="3">
    <source>
        <dbReference type="ARBA" id="ARBA00012438"/>
    </source>
</evidence>
<dbReference type="InterPro" id="IPR005467">
    <property type="entry name" value="His_kinase_dom"/>
</dbReference>